<reference evidence="3" key="2">
    <citation type="submission" date="2025-08" db="UniProtKB">
        <authorList>
            <consortium name="RefSeq"/>
        </authorList>
    </citation>
    <scope>IDENTIFICATION</scope>
    <source>
        <tissue evidence="3">Leaf</tissue>
    </source>
</reference>
<dbReference type="OrthoDB" id="1901675at2759"/>
<dbReference type="Gene3D" id="3.80.10.10">
    <property type="entry name" value="Ribonuclease Inhibitor"/>
    <property type="match status" value="2"/>
</dbReference>
<dbReference type="GeneID" id="108837916"/>
<dbReference type="PANTHER" id="PTHR45752">
    <property type="entry name" value="LEUCINE-RICH REPEAT-CONTAINING"/>
    <property type="match status" value="1"/>
</dbReference>
<evidence type="ECO:0000313" key="3">
    <source>
        <dbReference type="RefSeq" id="XP_018466418.2"/>
    </source>
</evidence>
<dbReference type="PANTHER" id="PTHR45752:SF195">
    <property type="entry name" value="LEUCINE-RICH REPEAT (LRR) FAMILY PROTEIN-RELATED"/>
    <property type="match status" value="1"/>
</dbReference>
<sequence length="558" mass="63335">MDLQYSNVKQLWYNQEPQFLRKLKYIDLSHSLQLTETPDFWYLPNLEKLLLINCKKLVLVHKTIRILNRKLVLLNFKGCTELRDLPVELYTLKSLETLILSGCSQLERLDDALGGLESLTTLKADFTALRKIPSSSNQLKKLKELSLDGCKDLWKDRDFTRSDESPQESLPTTLSLTGLTCLVTLSLGSCNLSDELIPEDLGSLSCLEELSLQGNNFRNLQTDFAGLWSLQILKLDSCSELESMFSLPKKLRSFYASNCIMLERTPDLSGCLGLQSLHLTNCFNLVETPGLDTLKRVGVIHMEMCKRISDTYRERIMQRWAVDGNGGIFVPGSSLPNWVSFKNEKHSISFTVPKSLNPDLVGFTLWTPYVSQQNDMLSAYSSRITLKNQTNGDIWSLNPATDHIRMYREKHIWQGHFSNDEYNLQTGDQVEVSVDFGDQIAILETGLCLAYREEDTDSSDSDTSEVGHDEIIDEQLILREAGGDDEELVMEETQSRPRRKMGMGLKTLVGAFGLLTMTVIAVLGKRNILLSRQNRLRSIEGGKNEKDVRLKFFSRQGF</sequence>
<feature type="transmembrane region" description="Helical" evidence="1">
    <location>
        <begin position="503"/>
        <end position="523"/>
    </location>
</feature>
<reference evidence="2" key="1">
    <citation type="journal article" date="2019" name="Database">
        <title>The radish genome database (RadishGD): an integrated information resource for radish genomics.</title>
        <authorList>
            <person name="Yu H.J."/>
            <person name="Baek S."/>
            <person name="Lee Y.J."/>
            <person name="Cho A."/>
            <person name="Mun J.H."/>
        </authorList>
    </citation>
    <scope>NUCLEOTIDE SEQUENCE [LARGE SCALE GENOMIC DNA]</scope>
    <source>
        <strain evidence="2">cv. WK10039</strain>
    </source>
</reference>
<dbReference type="InterPro" id="IPR050715">
    <property type="entry name" value="LRR-SigEffector_domain"/>
</dbReference>
<dbReference type="SUPFAM" id="SSF52058">
    <property type="entry name" value="L domain-like"/>
    <property type="match status" value="1"/>
</dbReference>
<evidence type="ECO:0000256" key="1">
    <source>
        <dbReference type="SAM" id="Phobius"/>
    </source>
</evidence>
<keyword evidence="1" id="KW-0812">Transmembrane</keyword>
<dbReference type="KEGG" id="rsz:108837916"/>
<dbReference type="RefSeq" id="XP_018466418.2">
    <property type="nucleotide sequence ID" value="XM_018610916.2"/>
</dbReference>
<keyword evidence="2" id="KW-1185">Reference proteome</keyword>
<dbReference type="InterPro" id="IPR032675">
    <property type="entry name" value="LRR_dom_sf"/>
</dbReference>
<organism evidence="2 3">
    <name type="scientific">Raphanus sativus</name>
    <name type="common">Radish</name>
    <name type="synonym">Raphanus raphanistrum var. sativus</name>
    <dbReference type="NCBI Taxonomy" id="3726"/>
    <lineage>
        <taxon>Eukaryota</taxon>
        <taxon>Viridiplantae</taxon>
        <taxon>Streptophyta</taxon>
        <taxon>Embryophyta</taxon>
        <taxon>Tracheophyta</taxon>
        <taxon>Spermatophyta</taxon>
        <taxon>Magnoliopsida</taxon>
        <taxon>eudicotyledons</taxon>
        <taxon>Gunneridae</taxon>
        <taxon>Pentapetalae</taxon>
        <taxon>rosids</taxon>
        <taxon>malvids</taxon>
        <taxon>Brassicales</taxon>
        <taxon>Brassicaceae</taxon>
        <taxon>Brassiceae</taxon>
        <taxon>Raphanus</taxon>
    </lineage>
</organism>
<proteinExistence type="predicted"/>
<accession>A0A6J0M322</accession>
<keyword evidence="1" id="KW-0472">Membrane</keyword>
<keyword evidence="1" id="KW-1133">Transmembrane helix</keyword>
<gene>
    <name evidence="3" type="primary">LOC108837916</name>
</gene>
<dbReference type="AlphaFoldDB" id="A0A6J0M322"/>
<protein>
    <submittedName>
        <fullName evidence="3">Disease resistance protein RPV1-like</fullName>
    </submittedName>
</protein>
<evidence type="ECO:0000313" key="2">
    <source>
        <dbReference type="Proteomes" id="UP000504610"/>
    </source>
</evidence>
<name>A0A6J0M322_RAPSA</name>
<dbReference type="Proteomes" id="UP000504610">
    <property type="component" value="Chromosome 2"/>
</dbReference>